<dbReference type="GO" id="GO:0005975">
    <property type="term" value="P:carbohydrate metabolic process"/>
    <property type="evidence" value="ECO:0007669"/>
    <property type="project" value="InterPro"/>
</dbReference>
<dbReference type="Pfam" id="PF01532">
    <property type="entry name" value="Glyco_hydro_47"/>
    <property type="match status" value="1"/>
</dbReference>
<dbReference type="GO" id="GO:0036503">
    <property type="term" value="P:ERAD pathway"/>
    <property type="evidence" value="ECO:0007669"/>
    <property type="project" value="UniProtKB-ARBA"/>
</dbReference>
<feature type="binding site" evidence="6">
    <location>
        <position position="496"/>
    </location>
    <ligand>
        <name>Ca(2+)</name>
        <dbReference type="ChEBI" id="CHEBI:29108"/>
    </ligand>
</feature>
<dbReference type="InterPro" id="IPR012341">
    <property type="entry name" value="6hp_glycosidase-like_sf"/>
</dbReference>
<gene>
    <name evidence="9" type="ORF">DIURU_005643</name>
</gene>
<dbReference type="PRINTS" id="PR00747">
    <property type="entry name" value="GLYHDRLASE47"/>
</dbReference>
<feature type="active site" description="Proton donor" evidence="5">
    <location>
        <position position="127"/>
    </location>
</feature>
<dbReference type="SUPFAM" id="SSF48225">
    <property type="entry name" value="Seven-hairpin glycosidases"/>
    <property type="match status" value="1"/>
</dbReference>
<dbReference type="InterPro" id="IPR044674">
    <property type="entry name" value="EDEM1/2/3"/>
</dbReference>
<reference evidence="9 10" key="1">
    <citation type="submission" date="2019-07" db="EMBL/GenBank/DDBJ databases">
        <title>Genome assembly of two rare yeast pathogens: Diutina rugosa and Trichomonascus ciferrii.</title>
        <authorList>
            <person name="Mixao V."/>
            <person name="Saus E."/>
            <person name="Hansen A."/>
            <person name="Lass-Flor C."/>
            <person name="Gabaldon T."/>
        </authorList>
    </citation>
    <scope>NUCLEOTIDE SEQUENCE [LARGE SCALE GENOMIC DNA]</scope>
    <source>
        <strain evidence="9 10">CBS 613</strain>
    </source>
</reference>
<evidence type="ECO:0000313" key="9">
    <source>
        <dbReference type="EMBL" id="KAA8896631.1"/>
    </source>
</evidence>
<keyword evidence="3" id="KW-0256">Endoplasmic reticulum</keyword>
<evidence type="ECO:0000256" key="5">
    <source>
        <dbReference type="PIRSR" id="PIRSR601382-1"/>
    </source>
</evidence>
<comment type="subcellular location">
    <subcellularLocation>
        <location evidence="1">Endoplasmic reticulum</location>
    </subcellularLocation>
</comment>
<keyword evidence="8" id="KW-0732">Signal</keyword>
<keyword evidence="7" id="KW-0378">Hydrolase</keyword>
<dbReference type="GO" id="GO:0044322">
    <property type="term" value="C:endoplasmic reticulum quality control compartment"/>
    <property type="evidence" value="ECO:0007669"/>
    <property type="project" value="GOC"/>
</dbReference>
<dbReference type="InterPro" id="IPR001382">
    <property type="entry name" value="Glyco_hydro_47"/>
</dbReference>
<feature type="active site" description="Proton donor" evidence="5">
    <location>
        <position position="382"/>
    </location>
</feature>
<evidence type="ECO:0000313" key="10">
    <source>
        <dbReference type="Proteomes" id="UP000449547"/>
    </source>
</evidence>
<evidence type="ECO:0000256" key="6">
    <source>
        <dbReference type="PIRSR" id="PIRSR601382-2"/>
    </source>
</evidence>
<comment type="similarity">
    <text evidence="2 7">Belongs to the glycosyl hydrolase 47 family.</text>
</comment>
<dbReference type="GO" id="GO:1904380">
    <property type="term" value="P:endoplasmic reticulum mannose trimming"/>
    <property type="evidence" value="ECO:0007669"/>
    <property type="project" value="InterPro"/>
</dbReference>
<dbReference type="EMBL" id="SWFT01000163">
    <property type="protein sequence ID" value="KAA8896631.1"/>
    <property type="molecule type" value="Genomic_DNA"/>
</dbReference>
<dbReference type="AlphaFoldDB" id="A0A642UC97"/>
<evidence type="ECO:0000256" key="8">
    <source>
        <dbReference type="SAM" id="SignalP"/>
    </source>
</evidence>
<dbReference type="GO" id="GO:0005509">
    <property type="term" value="F:calcium ion binding"/>
    <property type="evidence" value="ECO:0007669"/>
    <property type="project" value="InterPro"/>
</dbReference>
<keyword evidence="7" id="KW-0326">Glycosidase</keyword>
<evidence type="ECO:0000256" key="3">
    <source>
        <dbReference type="ARBA" id="ARBA00022824"/>
    </source>
</evidence>
<name>A0A642UC97_DIURU</name>
<evidence type="ECO:0000256" key="7">
    <source>
        <dbReference type="RuleBase" id="RU361193"/>
    </source>
</evidence>
<keyword evidence="10" id="KW-1185">Reference proteome</keyword>
<dbReference type="PANTHER" id="PTHR45679:SF5">
    <property type="entry name" value="ER DEGRADATION-ENHANCING ALPHA-MANNOSIDASE-LIKE PROTEIN 1"/>
    <property type="match status" value="1"/>
</dbReference>
<protein>
    <recommendedName>
        <fullName evidence="7">alpha-1,2-Mannosidase</fullName>
        <ecNumber evidence="7">3.2.1.-</ecNumber>
    </recommendedName>
</protein>
<dbReference type="Proteomes" id="UP000449547">
    <property type="component" value="Unassembled WGS sequence"/>
</dbReference>
<dbReference type="PANTHER" id="PTHR45679">
    <property type="entry name" value="ER DEGRADATION-ENHANCING ALPHA-MANNOSIDASE-LIKE PROTEIN 2"/>
    <property type="match status" value="1"/>
</dbReference>
<dbReference type="GO" id="GO:0004571">
    <property type="term" value="F:mannosyl-oligosaccharide 1,2-alpha-mannosidase activity"/>
    <property type="evidence" value="ECO:0007669"/>
    <property type="project" value="InterPro"/>
</dbReference>
<dbReference type="VEuPathDB" id="FungiDB:DIURU_005643"/>
<evidence type="ECO:0000256" key="4">
    <source>
        <dbReference type="ARBA" id="ARBA00023180"/>
    </source>
</evidence>
<sequence length="739" mass="84437">MSVMRLSVFAGVALIGLVNASSFTGDHLRYLQNETRALFEHGWQAYIEHGFPYDEVTPLTCQPFGPSPDRNDIIRNDALGNASSMVLDNLDSLIIFERWDDLEDMLGYLKERQYDLFDQNQIVQVFEFSIRSLGGLISAHLLLTDVVNQYTLVPEKYERWHRIAIDYDGFLLDMAFTLGKKLLTAFKTTTQIPVPRINLRKGAKGVPKRLQHEGCTSGVTTPVLEMTLLSRLTGDESFEAYTQQSFWKLWSSRTPLELLPMSLDPITNNWVDSITGIGASIDSFYEYAVKGAIVLRDSRFWEVFDTSYRALITHSILGGGPSESTMIWRNVNTHDGTQNGQWIDSLAAFWPGLQVLAGRIKHAVSSHWIYTSIWNSYGSIPERWRYAVNEGECAVDLEWYPLRPEYIESTYYLYRATRDPMYLHIGEQVLEAFRTRFMAPCGFSGYQDVRSGTRQDRMETFVLGETLKYLYLLFDVNDEIFLHTPIMTPKNWVFSTEAHPIWMPRSFDSAPQKGNNDSHRKMFDDLRISQKVSKVPGYDMSSCERPEITKGLQSNYYLNTNLFSAQVDFQHSWSKPMHISGDQLEIDPAFFSTFSMGLLPTSNRRPTSMVIDVFLGDITHTSHQEINRISGNDNRMSSGDFWVPQFTNLKVQFEHLAPGKVDVYNNDIDAEYITERIPKVSSNSSQELQLMRVLKVNGIEVPPETMIWISGENLPSMISTSAEGRVFLQNICIENVAVL</sequence>
<dbReference type="OMA" id="CCRINED"/>
<feature type="active site" evidence="5">
    <location>
        <position position="282"/>
    </location>
</feature>
<dbReference type="GO" id="GO:0016020">
    <property type="term" value="C:membrane"/>
    <property type="evidence" value="ECO:0007669"/>
    <property type="project" value="InterPro"/>
</dbReference>
<dbReference type="RefSeq" id="XP_034009491.1">
    <property type="nucleotide sequence ID" value="XM_034158648.1"/>
</dbReference>
<dbReference type="InterPro" id="IPR036026">
    <property type="entry name" value="Seven-hairpin_glycosidases"/>
</dbReference>
<evidence type="ECO:0000256" key="2">
    <source>
        <dbReference type="ARBA" id="ARBA00007658"/>
    </source>
</evidence>
<comment type="cofactor">
    <cofactor evidence="6">
        <name>Ca(2+)</name>
        <dbReference type="ChEBI" id="CHEBI:29108"/>
    </cofactor>
</comment>
<keyword evidence="6" id="KW-0106">Calcium</keyword>
<proteinExistence type="inferred from homology"/>
<organism evidence="9 10">
    <name type="scientific">Diutina rugosa</name>
    <name type="common">Yeast</name>
    <name type="synonym">Candida rugosa</name>
    <dbReference type="NCBI Taxonomy" id="5481"/>
    <lineage>
        <taxon>Eukaryota</taxon>
        <taxon>Fungi</taxon>
        <taxon>Dikarya</taxon>
        <taxon>Ascomycota</taxon>
        <taxon>Saccharomycotina</taxon>
        <taxon>Pichiomycetes</taxon>
        <taxon>Debaryomycetaceae</taxon>
        <taxon>Diutina</taxon>
    </lineage>
</organism>
<feature type="signal peptide" evidence="8">
    <location>
        <begin position="1"/>
        <end position="20"/>
    </location>
</feature>
<evidence type="ECO:0000256" key="1">
    <source>
        <dbReference type="ARBA" id="ARBA00004240"/>
    </source>
</evidence>
<feature type="chain" id="PRO_5025037514" description="alpha-1,2-Mannosidase" evidence="8">
    <location>
        <begin position="21"/>
        <end position="739"/>
    </location>
</feature>
<keyword evidence="4" id="KW-0325">Glycoprotein</keyword>
<comment type="caution">
    <text evidence="9">The sequence shown here is derived from an EMBL/GenBank/DDBJ whole genome shotgun (WGS) entry which is preliminary data.</text>
</comment>
<dbReference type="GeneID" id="54784294"/>
<keyword evidence="6" id="KW-0479">Metal-binding</keyword>
<dbReference type="OrthoDB" id="8118055at2759"/>
<feature type="active site" evidence="5">
    <location>
        <position position="405"/>
    </location>
</feature>
<dbReference type="EC" id="3.2.1.-" evidence="7"/>
<dbReference type="Gene3D" id="1.50.10.10">
    <property type="match status" value="1"/>
</dbReference>
<accession>A0A642UC97</accession>